<name>A0ABN7B923_9HEMI</name>
<dbReference type="GO" id="GO:0006508">
    <property type="term" value="P:proteolysis"/>
    <property type="evidence" value="ECO:0007669"/>
    <property type="project" value="UniProtKB-KW"/>
</dbReference>
<dbReference type="PANTHER" id="PTHR24276:SF98">
    <property type="entry name" value="FI18310P1-RELATED"/>
    <property type="match status" value="1"/>
</dbReference>
<proteinExistence type="predicted"/>
<evidence type="ECO:0000256" key="2">
    <source>
        <dbReference type="ARBA" id="ARBA00022801"/>
    </source>
</evidence>
<keyword evidence="8" id="KW-1185">Reference proteome</keyword>
<feature type="domain" description="Peptidase S1" evidence="6">
    <location>
        <begin position="35"/>
        <end position="293"/>
    </location>
</feature>
<accession>A0ABN7B923</accession>
<evidence type="ECO:0000256" key="4">
    <source>
        <dbReference type="ARBA" id="ARBA00023157"/>
    </source>
</evidence>
<evidence type="ECO:0000313" key="8">
    <source>
        <dbReference type="Proteomes" id="UP001307889"/>
    </source>
</evidence>
<keyword evidence="2" id="KW-0378">Hydrolase</keyword>
<keyword evidence="1 7" id="KW-0645">Protease</keyword>
<dbReference type="GO" id="GO:0008233">
    <property type="term" value="F:peptidase activity"/>
    <property type="evidence" value="ECO:0007669"/>
    <property type="project" value="UniProtKB-KW"/>
</dbReference>
<reference evidence="7 8" key="1">
    <citation type="submission" date="2023-09" db="EMBL/GenBank/DDBJ databases">
        <title>Nesidiocoris tenuis whole genome shotgun sequence.</title>
        <authorList>
            <person name="Shibata T."/>
            <person name="Shimoda M."/>
            <person name="Kobayashi T."/>
            <person name="Uehara T."/>
        </authorList>
    </citation>
    <scope>NUCLEOTIDE SEQUENCE [LARGE SCALE GENOMIC DNA]</scope>
    <source>
        <strain evidence="7 8">Japan</strain>
    </source>
</reference>
<evidence type="ECO:0000256" key="3">
    <source>
        <dbReference type="ARBA" id="ARBA00022825"/>
    </source>
</evidence>
<dbReference type="InterPro" id="IPR043504">
    <property type="entry name" value="Peptidase_S1_PA_chymotrypsin"/>
</dbReference>
<dbReference type="InterPro" id="IPR009003">
    <property type="entry name" value="Peptidase_S1_PA"/>
</dbReference>
<dbReference type="InterPro" id="IPR001254">
    <property type="entry name" value="Trypsin_dom"/>
</dbReference>
<dbReference type="SUPFAM" id="SSF50494">
    <property type="entry name" value="Trypsin-like serine proteases"/>
    <property type="match status" value="1"/>
</dbReference>
<dbReference type="Pfam" id="PF00089">
    <property type="entry name" value="Trypsin"/>
    <property type="match status" value="1"/>
</dbReference>
<evidence type="ECO:0000313" key="7">
    <source>
        <dbReference type="EMBL" id="BET00882.1"/>
    </source>
</evidence>
<dbReference type="PROSITE" id="PS50240">
    <property type="entry name" value="TRYPSIN_DOM"/>
    <property type="match status" value="1"/>
</dbReference>
<dbReference type="Proteomes" id="UP001307889">
    <property type="component" value="Chromosome 12"/>
</dbReference>
<evidence type="ECO:0000256" key="1">
    <source>
        <dbReference type="ARBA" id="ARBA00022670"/>
    </source>
</evidence>
<protein>
    <submittedName>
        <fullName evidence="7">Protease</fullName>
    </submittedName>
</protein>
<keyword evidence="4" id="KW-1015">Disulfide bond</keyword>
<organism evidence="7 8">
    <name type="scientific">Nesidiocoris tenuis</name>
    <dbReference type="NCBI Taxonomy" id="355587"/>
    <lineage>
        <taxon>Eukaryota</taxon>
        <taxon>Metazoa</taxon>
        <taxon>Ecdysozoa</taxon>
        <taxon>Arthropoda</taxon>
        <taxon>Hexapoda</taxon>
        <taxon>Insecta</taxon>
        <taxon>Pterygota</taxon>
        <taxon>Neoptera</taxon>
        <taxon>Paraneoptera</taxon>
        <taxon>Hemiptera</taxon>
        <taxon>Heteroptera</taxon>
        <taxon>Panheteroptera</taxon>
        <taxon>Cimicomorpha</taxon>
        <taxon>Miridae</taxon>
        <taxon>Dicyphina</taxon>
        <taxon>Nesidiocoris</taxon>
    </lineage>
</organism>
<dbReference type="EMBL" id="AP028920">
    <property type="protein sequence ID" value="BET00882.1"/>
    <property type="molecule type" value="Genomic_DNA"/>
</dbReference>
<dbReference type="PANTHER" id="PTHR24276">
    <property type="entry name" value="POLYSERASE-RELATED"/>
    <property type="match status" value="1"/>
</dbReference>
<feature type="signal peptide" evidence="5">
    <location>
        <begin position="1"/>
        <end position="21"/>
    </location>
</feature>
<dbReference type="InterPro" id="IPR050430">
    <property type="entry name" value="Peptidase_S1"/>
</dbReference>
<dbReference type="Gene3D" id="2.40.10.10">
    <property type="entry name" value="Trypsin-like serine proteases"/>
    <property type="match status" value="1"/>
</dbReference>
<keyword evidence="5" id="KW-0732">Signal</keyword>
<evidence type="ECO:0000259" key="6">
    <source>
        <dbReference type="PROSITE" id="PS50240"/>
    </source>
</evidence>
<keyword evidence="3" id="KW-0720">Serine protease</keyword>
<sequence>MASFGYLLFVIHAICLYTAQSASSGFRRHRPRLRMVDDAKISQADYPFMVAVYVAKDEITNSACSGAIVTLIAVATACHCVAKIDKKSVSVYSTNGSFVIAGATNPLEFSVEKRMATPREFKCHALASEQKSVVNYDAAVILLKKPWHYGSRIQPILMYSHKNNILMDEFSKMFNAEKTCVTPGWGQGTRSTGRHSGAGFFVANVRLLSPAVCQQRFCPRFASLCHMQKASIHTVCSQPEESTVPCFSDSGSPLICDGLLYGVLSWVYSCKMHHPLGYANPSTVLNVLSKYLDVEASARSADRGSISSAGFQGPKIMTIGIVFLKMGLI</sequence>
<gene>
    <name evidence="7" type="ORF">NTJ_13698</name>
</gene>
<dbReference type="SMART" id="SM00020">
    <property type="entry name" value="Tryp_SPc"/>
    <property type="match status" value="1"/>
</dbReference>
<feature type="chain" id="PRO_5046846110" evidence="5">
    <location>
        <begin position="22"/>
        <end position="329"/>
    </location>
</feature>
<evidence type="ECO:0000256" key="5">
    <source>
        <dbReference type="SAM" id="SignalP"/>
    </source>
</evidence>